<evidence type="ECO:0000313" key="7">
    <source>
        <dbReference type="Proteomes" id="UP000614601"/>
    </source>
</evidence>
<evidence type="ECO:0000256" key="2">
    <source>
        <dbReference type="ARBA" id="ARBA00015736"/>
    </source>
</evidence>
<reference evidence="6" key="1">
    <citation type="submission" date="2020-09" db="EMBL/GenBank/DDBJ databases">
        <authorList>
            <person name="Kikuchi T."/>
        </authorList>
    </citation>
    <scope>NUCLEOTIDE SEQUENCE</scope>
    <source>
        <strain evidence="6">SH1</strain>
    </source>
</reference>
<dbReference type="Proteomes" id="UP000783686">
    <property type="component" value="Unassembled WGS sequence"/>
</dbReference>
<name>A0A811K6R3_9BILA</name>
<evidence type="ECO:0000256" key="3">
    <source>
        <dbReference type="ARBA" id="ARBA00022707"/>
    </source>
</evidence>
<keyword evidence="4" id="KW-0449">Lipoprotein</keyword>
<dbReference type="PANTHER" id="PTHR12895:SF9">
    <property type="entry name" value="DYMECLIN"/>
    <property type="match status" value="1"/>
</dbReference>
<comment type="caution">
    <text evidence="6">The sequence shown here is derived from an EMBL/GenBank/DDBJ whole genome shotgun (WGS) entry which is preliminary data.</text>
</comment>
<organism evidence="6 7">
    <name type="scientific">Bursaphelenchus okinawaensis</name>
    <dbReference type="NCBI Taxonomy" id="465554"/>
    <lineage>
        <taxon>Eukaryota</taxon>
        <taxon>Metazoa</taxon>
        <taxon>Ecdysozoa</taxon>
        <taxon>Nematoda</taxon>
        <taxon>Chromadorea</taxon>
        <taxon>Rhabditida</taxon>
        <taxon>Tylenchina</taxon>
        <taxon>Tylenchomorpha</taxon>
        <taxon>Aphelenchoidea</taxon>
        <taxon>Aphelenchoididae</taxon>
        <taxon>Bursaphelenchus</taxon>
    </lineage>
</organism>
<accession>A0A811K6R3</accession>
<keyword evidence="5" id="KW-0175">Coiled coil</keyword>
<evidence type="ECO:0000256" key="4">
    <source>
        <dbReference type="ARBA" id="ARBA00023288"/>
    </source>
</evidence>
<dbReference type="OrthoDB" id="10253409at2759"/>
<dbReference type="EMBL" id="CAJFCW020000002">
    <property type="protein sequence ID" value="CAG9092655.1"/>
    <property type="molecule type" value="Genomic_DNA"/>
</dbReference>
<evidence type="ECO:0000256" key="5">
    <source>
        <dbReference type="SAM" id="Coils"/>
    </source>
</evidence>
<protein>
    <recommendedName>
        <fullName evidence="2">Dymeclin</fullName>
    </recommendedName>
</protein>
<proteinExistence type="inferred from homology"/>
<sequence length="675" mass="77908">MGTVISTVDDIAECELLKKLCDKENIDENDPFWNKLFSFNIHLDLQDKKIQEALLSKGEDLLQSFLHTSSTSGNFSSLVQVFFRYNKELAESVKCENKVFVWQVTNCFLLIRNVLNFFALRLCPQEFAKIFTFEKVVNEEDNDVEEEQEASDNEYESSAEEFLNKLVDILVKIPVNEITRELHGEVIRTVLCLLSTQLYEENVSEESEFLRYLMKCDKPRELVRCLLENFLYQTDEITVYKKPAAADSLVLSLASSVWSAFSKTVVGEEETAKVVNLDHFPPQSVSSLSVTLLLILVCRPKFENEVNPYKKMLSLFQNAQEVSSLANLEASFKLDFSTLYSRLCVTCNDKQPMLLLYMVLHANSFFRNFVLSRINLEELVLPVLKVLNDGLTTSSVGSHSHQTYLAMIVILILSEDDFFCKLIHEVNIKSVPWYPNLSDVSLGGLTMCVFAMTIHTNTVKTRDRYLHTNCLAALANMSSSFKYLSPYVSQKLIGLLETMTKRHSKMIQSLRENAESEEQDEQEHQGSELNRDIMALEEGIRMILEVINSALCSNLRYNANLIYSILYKRELFEQYHHHPMFHDLVWNIYMVINHFSSRIENVDATSVNVVLEAIKKEAIQWPTDRLKKFPDLKYRYVEDENTIDFFVPYAWRLVFESCGVFFDSHLVKLFKATSI</sequence>
<keyword evidence="3" id="KW-0519">Myristate</keyword>
<dbReference type="Pfam" id="PF09742">
    <property type="entry name" value="Dymeclin"/>
    <property type="match status" value="1"/>
</dbReference>
<dbReference type="GO" id="GO:0007030">
    <property type="term" value="P:Golgi organization"/>
    <property type="evidence" value="ECO:0007669"/>
    <property type="project" value="TreeGrafter"/>
</dbReference>
<comment type="similarity">
    <text evidence="1">Belongs to the dymeclin family.</text>
</comment>
<evidence type="ECO:0000256" key="1">
    <source>
        <dbReference type="ARBA" id="ARBA00010603"/>
    </source>
</evidence>
<dbReference type="PANTHER" id="PTHR12895">
    <property type="entry name" value="DYMECLIN"/>
    <property type="match status" value="1"/>
</dbReference>
<keyword evidence="7" id="KW-1185">Reference proteome</keyword>
<gene>
    <name evidence="6" type="ORF">BOKJ2_LOCUS3517</name>
</gene>
<dbReference type="InterPro" id="IPR019142">
    <property type="entry name" value="Dymeclin"/>
</dbReference>
<dbReference type="AlphaFoldDB" id="A0A811K6R3"/>
<dbReference type="GO" id="GO:0005794">
    <property type="term" value="C:Golgi apparatus"/>
    <property type="evidence" value="ECO:0007669"/>
    <property type="project" value="TreeGrafter"/>
</dbReference>
<feature type="coiled-coil region" evidence="5">
    <location>
        <begin position="500"/>
        <end position="527"/>
    </location>
</feature>
<dbReference type="Proteomes" id="UP000614601">
    <property type="component" value="Unassembled WGS sequence"/>
</dbReference>
<evidence type="ECO:0000313" key="6">
    <source>
        <dbReference type="EMBL" id="CAD5211084.1"/>
    </source>
</evidence>
<dbReference type="EMBL" id="CAJFDH010000002">
    <property type="protein sequence ID" value="CAD5211084.1"/>
    <property type="molecule type" value="Genomic_DNA"/>
</dbReference>